<dbReference type="InterPro" id="IPR006283">
    <property type="entry name" value="ThiL-like"/>
</dbReference>
<dbReference type="CDD" id="cd02194">
    <property type="entry name" value="ThiL"/>
    <property type="match status" value="1"/>
</dbReference>
<dbReference type="Proteomes" id="UP001059934">
    <property type="component" value="Chromosome"/>
</dbReference>
<feature type="binding site" evidence="2">
    <location>
        <position position="8"/>
    </location>
    <ligand>
        <name>Mg(2+)</name>
        <dbReference type="ChEBI" id="CHEBI:18420"/>
        <label>4</label>
    </ligand>
</feature>
<keyword evidence="2" id="KW-0479">Metal-binding</keyword>
<keyword evidence="6" id="KW-1185">Reference proteome</keyword>
<feature type="binding site" evidence="2">
    <location>
        <position position="102"/>
    </location>
    <ligand>
        <name>Mg(2+)</name>
        <dbReference type="ChEBI" id="CHEBI:18420"/>
        <label>1</label>
    </ligand>
</feature>
<dbReference type="GO" id="GO:0009030">
    <property type="term" value="F:thiamine-phosphate kinase activity"/>
    <property type="evidence" value="ECO:0007669"/>
    <property type="project" value="UniProtKB-EC"/>
</dbReference>
<feature type="binding site" evidence="2">
    <location>
        <position position="240"/>
    </location>
    <ligand>
        <name>substrate</name>
    </ligand>
</feature>
<comment type="similarity">
    <text evidence="2">Belongs to the thiamine-monophosphate kinase family.</text>
</comment>
<feature type="binding site" evidence="2">
    <location>
        <position position="32"/>
    </location>
    <ligand>
        <name>substrate</name>
    </ligand>
</feature>
<feature type="binding site" evidence="2">
    <location>
        <position position="300"/>
    </location>
    <ligand>
        <name>substrate</name>
    </ligand>
</feature>
<evidence type="ECO:0000313" key="6">
    <source>
        <dbReference type="Proteomes" id="UP001059934"/>
    </source>
</evidence>
<feature type="binding site" evidence="2">
    <location>
        <position position="193"/>
    </location>
    <ligand>
        <name>Mg(2+)</name>
        <dbReference type="ChEBI" id="CHEBI:18420"/>
        <label>5</label>
    </ligand>
</feature>
<evidence type="ECO:0000259" key="4">
    <source>
        <dbReference type="Pfam" id="PF02769"/>
    </source>
</evidence>
<accession>A0ABY5TTA4</accession>
<proteinExistence type="inferred from homology"/>
<dbReference type="Gene3D" id="3.90.650.10">
    <property type="entry name" value="PurM-like C-terminal domain"/>
    <property type="match status" value="1"/>
</dbReference>
<dbReference type="Pfam" id="PF00586">
    <property type="entry name" value="AIRS"/>
    <property type="match status" value="1"/>
</dbReference>
<dbReference type="NCBIfam" id="TIGR01379">
    <property type="entry name" value="thiL"/>
    <property type="match status" value="1"/>
</dbReference>
<name>A0ABY5TTA4_9GAMM</name>
<dbReference type="PIRSF" id="PIRSF005303">
    <property type="entry name" value="Thiam_monoph_kin"/>
    <property type="match status" value="1"/>
</dbReference>
<comment type="caution">
    <text evidence="2">Lacks conserved residue(s) required for the propagation of feature annotation.</text>
</comment>
<gene>
    <name evidence="2 5" type="primary">thiL</name>
    <name evidence="5" type="ORF">NYF23_02790</name>
</gene>
<evidence type="ECO:0000259" key="3">
    <source>
        <dbReference type="Pfam" id="PF00586"/>
    </source>
</evidence>
<dbReference type="InterPro" id="IPR036676">
    <property type="entry name" value="PurM-like_C_sf"/>
</dbReference>
<keyword evidence="2 5" id="KW-0808">Transferase</keyword>
<feature type="binding site" evidence="2">
    <location>
        <position position="8"/>
    </location>
    <ligand>
        <name>Mg(2+)</name>
        <dbReference type="ChEBI" id="CHEBI:18420"/>
        <label>3</label>
    </ligand>
</feature>
<organism evidence="5 6">
    <name type="scientific">SAR92 clade bacterium H455</name>
    <dbReference type="NCBI Taxonomy" id="2974818"/>
    <lineage>
        <taxon>Bacteria</taxon>
        <taxon>Pseudomonadati</taxon>
        <taxon>Pseudomonadota</taxon>
        <taxon>Gammaproteobacteria</taxon>
        <taxon>Cellvibrionales</taxon>
        <taxon>Porticoccaceae</taxon>
        <taxon>SAR92 clade</taxon>
    </lineage>
</organism>
<dbReference type="HAMAP" id="MF_02128">
    <property type="entry name" value="TMP_kinase"/>
    <property type="match status" value="1"/>
</dbReference>
<feature type="binding site" evidence="2">
    <location>
        <position position="25"/>
    </location>
    <ligand>
        <name>Mg(2+)</name>
        <dbReference type="ChEBI" id="CHEBI:18420"/>
        <label>2</label>
    </ligand>
</feature>
<feature type="binding site" evidence="2">
    <location>
        <position position="192"/>
    </location>
    <ligand>
        <name>ATP</name>
        <dbReference type="ChEBI" id="CHEBI:30616"/>
    </ligand>
</feature>
<protein>
    <recommendedName>
        <fullName evidence="2">Thiamine-monophosphate kinase</fullName>
        <shortName evidence="2">TMP kinase</shortName>
        <shortName evidence="2">Thiamine-phosphate kinase</shortName>
        <ecNumber evidence="2">2.7.4.16</ecNumber>
    </recommendedName>
</protein>
<dbReference type="PANTHER" id="PTHR30270:SF0">
    <property type="entry name" value="THIAMINE-MONOPHOSPHATE KINASE"/>
    <property type="match status" value="1"/>
</dbReference>
<dbReference type="InterPro" id="IPR010918">
    <property type="entry name" value="PurM-like_C_dom"/>
</dbReference>
<dbReference type="InterPro" id="IPR036921">
    <property type="entry name" value="PurM-like_N_sf"/>
</dbReference>
<feature type="binding site" evidence="2">
    <location>
        <begin position="101"/>
        <end position="102"/>
    </location>
    <ligand>
        <name>ATP</name>
        <dbReference type="ChEBI" id="CHEBI:30616"/>
    </ligand>
</feature>
<keyword evidence="1 2" id="KW-0784">Thiamine biosynthesis</keyword>
<evidence type="ECO:0000256" key="1">
    <source>
        <dbReference type="ARBA" id="ARBA00022977"/>
    </source>
</evidence>
<comment type="miscellaneous">
    <text evidence="2">Reaction mechanism of ThiL seems to utilize a direct, inline transfer of the gamma-phosphate of ATP to TMP rather than a phosphorylated enzyme intermediate.</text>
</comment>
<keyword evidence="2" id="KW-0067">ATP-binding</keyword>
<dbReference type="SUPFAM" id="SSF55326">
    <property type="entry name" value="PurM N-terminal domain-like"/>
    <property type="match status" value="1"/>
</dbReference>
<feature type="binding site" evidence="2">
    <location>
        <position position="24"/>
    </location>
    <ligand>
        <name>Mg(2+)</name>
        <dbReference type="ChEBI" id="CHEBI:18420"/>
        <label>1</label>
    </ligand>
</feature>
<dbReference type="EC" id="2.7.4.16" evidence="2"/>
<feature type="binding site" evidence="2">
    <location>
        <position position="126"/>
    </location>
    <ligand>
        <name>ATP</name>
        <dbReference type="ChEBI" id="CHEBI:30616"/>
    </ligand>
</feature>
<sequence length="305" mass="32024">MALGIGDDAAVLNVTPGQQLVMASDTLVAGVHFPETASGREVATRSLCVNLSDMAAMGAKPRWFTLALTLPRDKANAEWLADFSAGLGDIAKQYDVALVGGDTTSGPLTLTLSLVGEVPVGEALTRSGAGSGDSVFVTGYLGDGAAALELLINDFADHTDSDRLLRRFYCPEPQIQAGLKLRSIASACIDISDGLMADLGHICKASGVTAVIQTEQLPIAAEILERSPLDALEWALCGGDDYQLCFTVAADQLAKVEALIDLGELDARRIGTIKPGDQSIITVSVIDKNNTLLTVVKPGYNHFSH</sequence>
<feature type="binding site" evidence="2">
    <location>
        <position position="53"/>
    </location>
    <ligand>
        <name>Mg(2+)</name>
        <dbReference type="ChEBI" id="CHEBI:18420"/>
        <label>2</label>
    </ligand>
</feature>
<comment type="function">
    <text evidence="2">Catalyzes the ATP-dependent phosphorylation of thiamine-monophosphate (TMP) to form thiamine-pyrophosphate (TPP), the active form of vitamin B1.</text>
</comment>
<keyword evidence="2" id="KW-0460">Magnesium</keyword>
<dbReference type="SUPFAM" id="SSF56042">
    <property type="entry name" value="PurM C-terminal domain-like"/>
    <property type="match status" value="1"/>
</dbReference>
<reference evidence="5" key="1">
    <citation type="submission" date="2022-08" db="EMBL/GenBank/DDBJ databases">
        <title>Catabolic pathway analysis in culturable SAR92 clade bacteria reveals their overlooked roles in DMSP degradation in coastal seas.</title>
        <authorList>
            <person name="He X."/>
            <person name="Zhang X."/>
            <person name="Zhang Y."/>
        </authorList>
    </citation>
    <scope>NUCLEOTIDE SEQUENCE</scope>
    <source>
        <strain evidence="5">H455</strain>
    </source>
</reference>
<dbReference type="PANTHER" id="PTHR30270">
    <property type="entry name" value="THIAMINE-MONOPHOSPHATE KINASE"/>
    <property type="match status" value="1"/>
</dbReference>
<evidence type="ECO:0000313" key="5">
    <source>
        <dbReference type="EMBL" id="UVW35548.1"/>
    </source>
</evidence>
<feature type="binding site" evidence="2">
    <location>
        <position position="53"/>
    </location>
    <ligand>
        <name>Mg(2+)</name>
        <dbReference type="ChEBI" id="CHEBI:18420"/>
        <label>4</label>
    </ligand>
</feature>
<evidence type="ECO:0000256" key="2">
    <source>
        <dbReference type="HAMAP-Rule" id="MF_02128"/>
    </source>
</evidence>
<feature type="binding site" evidence="2">
    <location>
        <position position="190"/>
    </location>
    <ligand>
        <name>Mg(2+)</name>
        <dbReference type="ChEBI" id="CHEBI:18420"/>
        <label>3</label>
    </ligand>
</feature>
<feature type="domain" description="PurM-like N-terminal" evidence="3">
    <location>
        <begin position="6"/>
        <end position="118"/>
    </location>
</feature>
<dbReference type="Gene3D" id="3.30.1330.10">
    <property type="entry name" value="PurM-like, N-terminal domain"/>
    <property type="match status" value="1"/>
</dbReference>
<dbReference type="InterPro" id="IPR016188">
    <property type="entry name" value="PurM-like_N"/>
</dbReference>
<feature type="binding site" evidence="2">
    <location>
        <position position="53"/>
    </location>
    <ligand>
        <name>Mg(2+)</name>
        <dbReference type="ChEBI" id="CHEBI:18420"/>
        <label>3</label>
    </ligand>
</feature>
<comment type="catalytic activity">
    <reaction evidence="2">
        <text>thiamine phosphate + ATP = thiamine diphosphate + ADP</text>
        <dbReference type="Rhea" id="RHEA:15913"/>
        <dbReference type="ChEBI" id="CHEBI:30616"/>
        <dbReference type="ChEBI" id="CHEBI:37575"/>
        <dbReference type="ChEBI" id="CHEBI:58937"/>
        <dbReference type="ChEBI" id="CHEBI:456216"/>
        <dbReference type="EC" id="2.7.4.16"/>
    </reaction>
</comment>
<dbReference type="Pfam" id="PF02769">
    <property type="entry name" value="AIRS_C"/>
    <property type="match status" value="1"/>
</dbReference>
<feature type="domain" description="PurM-like C-terminal" evidence="4">
    <location>
        <begin position="131"/>
        <end position="282"/>
    </location>
</feature>
<comment type="pathway">
    <text evidence="2">Cofactor biosynthesis; thiamine diphosphate biosynthesis; thiamine diphosphate from thiamine phosphate: step 1/1.</text>
</comment>
<keyword evidence="2 5" id="KW-0418">Kinase</keyword>
<dbReference type="EMBL" id="CP103416">
    <property type="protein sequence ID" value="UVW35548.1"/>
    <property type="molecule type" value="Genomic_DNA"/>
</dbReference>
<keyword evidence="2" id="KW-0547">Nucleotide-binding</keyword>
<feature type="binding site" evidence="2">
    <location>
        <position position="25"/>
    </location>
    <ligand>
        <name>Mg(2+)</name>
        <dbReference type="ChEBI" id="CHEBI:18420"/>
        <label>1</label>
    </ligand>
</feature>